<comment type="caution">
    <text evidence="1">The sequence shown here is derived from an EMBL/GenBank/DDBJ whole genome shotgun (WGS) entry which is preliminary data.</text>
</comment>
<dbReference type="AlphaFoldDB" id="A0A1Y3Z385"/>
<dbReference type="RefSeq" id="WP_143270009.1">
    <property type="nucleotide sequence ID" value="NZ_CAMMFP010000007.1"/>
</dbReference>
<organism evidence="1 2">
    <name type="scientific">Bacteroides clarus</name>
    <dbReference type="NCBI Taxonomy" id="626929"/>
    <lineage>
        <taxon>Bacteria</taxon>
        <taxon>Pseudomonadati</taxon>
        <taxon>Bacteroidota</taxon>
        <taxon>Bacteroidia</taxon>
        <taxon>Bacteroidales</taxon>
        <taxon>Bacteroidaceae</taxon>
        <taxon>Bacteroides</taxon>
    </lineage>
</organism>
<dbReference type="EMBL" id="NFII01000003">
    <property type="protein sequence ID" value="OUO02168.1"/>
    <property type="molecule type" value="Genomic_DNA"/>
</dbReference>
<evidence type="ECO:0008006" key="3">
    <source>
        <dbReference type="Google" id="ProtNLM"/>
    </source>
</evidence>
<protein>
    <recommendedName>
        <fullName evidence="3">GIY-YIG domain-containing protein</fullName>
    </recommendedName>
</protein>
<name>A0A1Y3Z385_9BACE</name>
<dbReference type="Proteomes" id="UP000195386">
    <property type="component" value="Unassembled WGS sequence"/>
</dbReference>
<evidence type="ECO:0000313" key="2">
    <source>
        <dbReference type="Proteomes" id="UP000195386"/>
    </source>
</evidence>
<evidence type="ECO:0000313" key="1">
    <source>
        <dbReference type="EMBL" id="OUO02168.1"/>
    </source>
</evidence>
<gene>
    <name evidence="1" type="ORF">B5F97_05160</name>
</gene>
<accession>A0A1Y3Z385</accession>
<sequence length="176" mass="20746">MFEFIKKYSNGSFSFGIEDNLKAKCMEIQYENIDKCCGVYIVYGYPKDKGDKEIVYIGSSGHFEDNRPIPRKGGLRRRLYGRQKDDLSGELVFRNILWPRLMQRNSIQKLEICWYDTGKEHNPLIVEFCLILIHIICRKRLPVWNNELKLDGRSKNDFEQFVKEQNITSLITAINQ</sequence>
<reference evidence="2" key="1">
    <citation type="submission" date="2017-04" db="EMBL/GenBank/DDBJ databases">
        <title>Function of individual gut microbiota members based on whole genome sequencing of pure cultures obtained from chicken caecum.</title>
        <authorList>
            <person name="Medvecky M."/>
            <person name="Cejkova D."/>
            <person name="Polansky O."/>
            <person name="Karasova D."/>
            <person name="Kubasova T."/>
            <person name="Cizek A."/>
            <person name="Rychlik I."/>
        </authorList>
    </citation>
    <scope>NUCLEOTIDE SEQUENCE [LARGE SCALE GENOMIC DNA]</scope>
    <source>
        <strain evidence="2">An43</strain>
    </source>
</reference>
<proteinExistence type="predicted"/>